<feature type="domain" description="Zn(2)-C6 fungal-type" evidence="12">
    <location>
        <begin position="9"/>
        <end position="41"/>
    </location>
</feature>
<dbReference type="PANTHER" id="PTHR31845">
    <property type="entry name" value="FINGER DOMAIN PROTEIN, PUTATIVE-RELATED"/>
    <property type="match status" value="1"/>
</dbReference>
<evidence type="ECO:0000256" key="4">
    <source>
        <dbReference type="ARBA" id="ARBA00023015"/>
    </source>
</evidence>
<dbReference type="EMBL" id="JAJTJA010000005">
    <property type="protein sequence ID" value="KAH8698809.1"/>
    <property type="molecule type" value="Genomic_DNA"/>
</dbReference>
<organism evidence="13 14">
    <name type="scientific">Talaromyces proteolyticus</name>
    <dbReference type="NCBI Taxonomy" id="1131652"/>
    <lineage>
        <taxon>Eukaryota</taxon>
        <taxon>Fungi</taxon>
        <taxon>Dikarya</taxon>
        <taxon>Ascomycota</taxon>
        <taxon>Pezizomycotina</taxon>
        <taxon>Eurotiomycetes</taxon>
        <taxon>Eurotiomycetidae</taxon>
        <taxon>Eurotiales</taxon>
        <taxon>Trichocomaceae</taxon>
        <taxon>Talaromyces</taxon>
        <taxon>Talaromyces sect. Bacilispori</taxon>
    </lineage>
</organism>
<dbReference type="PROSITE" id="PS50048">
    <property type="entry name" value="ZN2_CY6_FUNGAL_2"/>
    <property type="match status" value="1"/>
</dbReference>
<dbReference type="Proteomes" id="UP001201262">
    <property type="component" value="Unassembled WGS sequence"/>
</dbReference>
<evidence type="ECO:0000256" key="9">
    <source>
        <dbReference type="ARBA" id="ARBA00041135"/>
    </source>
</evidence>
<dbReference type="InterPro" id="IPR036864">
    <property type="entry name" value="Zn2-C6_fun-type_DNA-bd_sf"/>
</dbReference>
<keyword evidence="14" id="KW-1185">Reference proteome</keyword>
<feature type="region of interest" description="Disordered" evidence="11">
    <location>
        <begin position="458"/>
        <end position="486"/>
    </location>
</feature>
<reference evidence="13" key="1">
    <citation type="submission" date="2021-12" db="EMBL/GenBank/DDBJ databases">
        <title>Convergent genome expansion in fungi linked to evolution of root-endophyte symbiosis.</title>
        <authorList>
            <consortium name="DOE Joint Genome Institute"/>
            <person name="Ke Y.-H."/>
            <person name="Bonito G."/>
            <person name="Liao H.-L."/>
            <person name="Looney B."/>
            <person name="Rojas-Flechas A."/>
            <person name="Nash J."/>
            <person name="Hameed K."/>
            <person name="Schadt C."/>
            <person name="Martin F."/>
            <person name="Crous P.W."/>
            <person name="Miettinen O."/>
            <person name="Magnuson J.K."/>
            <person name="Labbe J."/>
            <person name="Jacobson D."/>
            <person name="Doktycz M.J."/>
            <person name="Veneault-Fourrey C."/>
            <person name="Kuo A."/>
            <person name="Mondo S."/>
            <person name="Calhoun S."/>
            <person name="Riley R."/>
            <person name="Ohm R."/>
            <person name="LaButti K."/>
            <person name="Andreopoulos B."/>
            <person name="Pangilinan J."/>
            <person name="Nolan M."/>
            <person name="Tritt A."/>
            <person name="Clum A."/>
            <person name="Lipzen A."/>
            <person name="Daum C."/>
            <person name="Barry K."/>
            <person name="Grigoriev I.V."/>
            <person name="Vilgalys R."/>
        </authorList>
    </citation>
    <scope>NUCLEOTIDE SEQUENCE</scope>
    <source>
        <strain evidence="13">PMI_201</strain>
    </source>
</reference>
<keyword evidence="7" id="KW-0539">Nucleus</keyword>
<evidence type="ECO:0000256" key="3">
    <source>
        <dbReference type="ARBA" id="ARBA00022833"/>
    </source>
</evidence>
<evidence type="ECO:0000313" key="13">
    <source>
        <dbReference type="EMBL" id="KAH8698809.1"/>
    </source>
</evidence>
<comment type="caution">
    <text evidence="13">The sequence shown here is derived from an EMBL/GenBank/DDBJ whole genome shotgun (WGS) entry which is preliminary data.</text>
</comment>
<dbReference type="GeneID" id="70246214"/>
<feature type="compositionally biased region" description="Polar residues" evidence="11">
    <location>
        <begin position="475"/>
        <end position="486"/>
    </location>
</feature>
<comment type="similarity">
    <text evidence="8">Belongs to the prtT family.</text>
</comment>
<evidence type="ECO:0000256" key="8">
    <source>
        <dbReference type="ARBA" id="ARBA00038134"/>
    </source>
</evidence>
<dbReference type="CDD" id="cd12148">
    <property type="entry name" value="fungal_TF_MHR"/>
    <property type="match status" value="1"/>
</dbReference>
<dbReference type="GO" id="GO:0008270">
    <property type="term" value="F:zinc ion binding"/>
    <property type="evidence" value="ECO:0007669"/>
    <property type="project" value="InterPro"/>
</dbReference>
<proteinExistence type="inferred from homology"/>
<gene>
    <name evidence="13" type="ORF">BGW36DRAFT_376755</name>
</gene>
<dbReference type="InterPro" id="IPR001138">
    <property type="entry name" value="Zn2Cys6_DnaBD"/>
</dbReference>
<name>A0AAD4KRH6_9EURO</name>
<dbReference type="GO" id="GO:0000981">
    <property type="term" value="F:DNA-binding transcription factor activity, RNA polymerase II-specific"/>
    <property type="evidence" value="ECO:0007669"/>
    <property type="project" value="InterPro"/>
</dbReference>
<comment type="subcellular location">
    <subcellularLocation>
        <location evidence="1">Nucleus</location>
    </subcellularLocation>
</comment>
<keyword evidence="2" id="KW-0479">Metal-binding</keyword>
<dbReference type="Gene3D" id="4.10.240.10">
    <property type="entry name" value="Zn(2)-C6 fungal-type DNA-binding domain"/>
    <property type="match status" value="1"/>
</dbReference>
<keyword evidence="6" id="KW-0804">Transcription</keyword>
<keyword evidence="4" id="KW-0805">Transcription regulation</keyword>
<dbReference type="RefSeq" id="XP_046073273.1">
    <property type="nucleotide sequence ID" value="XM_046215927.1"/>
</dbReference>
<evidence type="ECO:0000256" key="1">
    <source>
        <dbReference type="ARBA" id="ARBA00004123"/>
    </source>
</evidence>
<evidence type="ECO:0000256" key="11">
    <source>
        <dbReference type="SAM" id="MobiDB-lite"/>
    </source>
</evidence>
<dbReference type="SUPFAM" id="SSF57701">
    <property type="entry name" value="Zn2/Cys6 DNA-binding domain"/>
    <property type="match status" value="1"/>
</dbReference>
<dbReference type="InterPro" id="IPR051089">
    <property type="entry name" value="prtT"/>
</dbReference>
<dbReference type="GO" id="GO:0000976">
    <property type="term" value="F:transcription cis-regulatory region binding"/>
    <property type="evidence" value="ECO:0007669"/>
    <property type="project" value="TreeGrafter"/>
</dbReference>
<dbReference type="AlphaFoldDB" id="A0AAD4KRH6"/>
<evidence type="ECO:0000256" key="5">
    <source>
        <dbReference type="ARBA" id="ARBA00023125"/>
    </source>
</evidence>
<protein>
    <recommendedName>
        <fullName evidence="9">Transcriptional activator of proteases prtT</fullName>
    </recommendedName>
    <alternativeName>
        <fullName evidence="10">Zn(2)-C6 zinc finger-containing protein prtT</fullName>
    </alternativeName>
</protein>
<sequence>MPNKRRPMSCQTCRRLKTRCEASPGSQRCNRCTTLRLDCSLPFAPNESSSTPSLRSQVEAGSSHNNSQNDQRVICECGDRLDAIETSLSEIKQLLLNSQNVTSQMLNGGCLPDSTSNNIQADSSDAGSYEQDIEPEEEASVMDRFSDSKVLEETGQDVQAAPIKVVRHLHTLINGSPSRDHSENIIDELSKMDLASGGLVNVLLEGFKQISHLRPFIIHDSPEELLKQNHHLLFATCLLAGIQTVGLCHGSALHRSLYGCVKSHLGIEMLNTPVPLSTIQALLIFSTWNLCPSLTTRYIDSWFLSGSAVSHSMVTLDLSKLAAKSHFRDKGARDKYRTWMLILLVHLKFAVGTGQPSVIDIESLKRWTVSVNPLPKNCEPCDKATAAELELYILLYEVVHKNEKPISTAWSQVENWAERYLNEGKETFLGNYLSLCFAYSSVSLILARWELAKAQKRSNNLSHQHHHRRNRSQEEVANNDQNDSSTTHVRFSSQINLILRHSHLLLDQVMDLCSQTALVNPSYDFLLTAYAGVTLVEYATFITNPQYTYELMEKVQFQQARCRGSKYLESVFNWATNVMRKRVYDFVQQQQAKVNEVKESNLSDTQYIEDQDLWTVPTDWVPNVLVCSNYDLDQDEFMNVI</sequence>
<evidence type="ECO:0000313" key="14">
    <source>
        <dbReference type="Proteomes" id="UP001201262"/>
    </source>
</evidence>
<evidence type="ECO:0000256" key="10">
    <source>
        <dbReference type="ARBA" id="ARBA00042461"/>
    </source>
</evidence>
<feature type="compositionally biased region" description="Polar residues" evidence="11">
    <location>
        <begin position="46"/>
        <end position="69"/>
    </location>
</feature>
<evidence type="ECO:0000256" key="2">
    <source>
        <dbReference type="ARBA" id="ARBA00022723"/>
    </source>
</evidence>
<evidence type="ECO:0000256" key="7">
    <source>
        <dbReference type="ARBA" id="ARBA00023242"/>
    </source>
</evidence>
<dbReference type="SMART" id="SM00066">
    <property type="entry name" value="GAL4"/>
    <property type="match status" value="1"/>
</dbReference>
<evidence type="ECO:0000256" key="6">
    <source>
        <dbReference type="ARBA" id="ARBA00023163"/>
    </source>
</evidence>
<dbReference type="Pfam" id="PF00172">
    <property type="entry name" value="Zn_clus"/>
    <property type="match status" value="1"/>
</dbReference>
<dbReference type="GO" id="GO:0005634">
    <property type="term" value="C:nucleus"/>
    <property type="evidence" value="ECO:0007669"/>
    <property type="project" value="UniProtKB-SubCell"/>
</dbReference>
<keyword evidence="5" id="KW-0238">DNA-binding</keyword>
<accession>A0AAD4KRH6</accession>
<feature type="region of interest" description="Disordered" evidence="11">
    <location>
        <begin position="45"/>
        <end position="69"/>
    </location>
</feature>
<dbReference type="CDD" id="cd00067">
    <property type="entry name" value="GAL4"/>
    <property type="match status" value="1"/>
</dbReference>
<dbReference type="PROSITE" id="PS00463">
    <property type="entry name" value="ZN2_CY6_FUNGAL_1"/>
    <property type="match status" value="1"/>
</dbReference>
<keyword evidence="3" id="KW-0862">Zinc</keyword>
<dbReference type="PANTHER" id="PTHR31845:SF34">
    <property type="entry name" value="TRANSCRIPTIONAL ACTIVATOR OF PROTEASES PRTT"/>
    <property type="match status" value="1"/>
</dbReference>
<evidence type="ECO:0000259" key="12">
    <source>
        <dbReference type="PROSITE" id="PS50048"/>
    </source>
</evidence>